<evidence type="ECO:0000313" key="2">
    <source>
        <dbReference type="EMBL" id="KAI0500953.1"/>
    </source>
</evidence>
<sequence length="244" mass="28249">MANRGLLQLMSYFTLSITLLVVIFALSSHQATASLSSSSTKSITTTSETERSTLSWAPKNGSNKSLGDFFGFLDKIRRRIIDEILKIIGLPPTGDIFRYLITAAKWIYDKLSFFISNPRARMDTVINWIVDSILNPFRTLKDGMLSFRRLFRYLHKLKKGTYADFGKDNPVYKCYLAVFPKCMEQYNPSEGGFVIYYFYCAWIFYERCQLHYWWENGMWKVPMINGGDPCKVLPKRKCADQPPI</sequence>
<dbReference type="OrthoDB" id="10310665at2759"/>
<protein>
    <submittedName>
        <fullName evidence="2">Uncharacterized protein</fullName>
    </submittedName>
</protein>
<comment type="caution">
    <text evidence="2">The sequence shown here is derived from an EMBL/GenBank/DDBJ whole genome shotgun (WGS) entry which is preliminary data.</text>
</comment>
<feature type="signal peptide" evidence="1">
    <location>
        <begin position="1"/>
        <end position="33"/>
    </location>
</feature>
<evidence type="ECO:0000313" key="3">
    <source>
        <dbReference type="Proteomes" id="UP000829196"/>
    </source>
</evidence>
<gene>
    <name evidence="2" type="ORF">KFK09_019171</name>
</gene>
<organism evidence="2 3">
    <name type="scientific">Dendrobium nobile</name>
    <name type="common">Orchid</name>
    <dbReference type="NCBI Taxonomy" id="94219"/>
    <lineage>
        <taxon>Eukaryota</taxon>
        <taxon>Viridiplantae</taxon>
        <taxon>Streptophyta</taxon>
        <taxon>Embryophyta</taxon>
        <taxon>Tracheophyta</taxon>
        <taxon>Spermatophyta</taxon>
        <taxon>Magnoliopsida</taxon>
        <taxon>Liliopsida</taxon>
        <taxon>Asparagales</taxon>
        <taxon>Orchidaceae</taxon>
        <taxon>Epidendroideae</taxon>
        <taxon>Malaxideae</taxon>
        <taxon>Dendrobiinae</taxon>
        <taxon>Dendrobium</taxon>
    </lineage>
</organism>
<accession>A0A8T3AWT7</accession>
<dbReference type="EMBL" id="JAGYWB010000013">
    <property type="protein sequence ID" value="KAI0500953.1"/>
    <property type="molecule type" value="Genomic_DNA"/>
</dbReference>
<evidence type="ECO:0000256" key="1">
    <source>
        <dbReference type="SAM" id="SignalP"/>
    </source>
</evidence>
<feature type="chain" id="PRO_5035787457" evidence="1">
    <location>
        <begin position="34"/>
        <end position="244"/>
    </location>
</feature>
<dbReference type="AlphaFoldDB" id="A0A8T3AWT7"/>
<reference evidence="2" key="1">
    <citation type="journal article" date="2022" name="Front. Genet.">
        <title>Chromosome-Scale Assembly of the Dendrobium nobile Genome Provides Insights Into the Molecular Mechanism of the Biosynthesis of the Medicinal Active Ingredient of Dendrobium.</title>
        <authorList>
            <person name="Xu Q."/>
            <person name="Niu S.-C."/>
            <person name="Li K.-L."/>
            <person name="Zheng P.-J."/>
            <person name="Zhang X.-J."/>
            <person name="Jia Y."/>
            <person name="Liu Y."/>
            <person name="Niu Y.-X."/>
            <person name="Yu L.-H."/>
            <person name="Chen D.-F."/>
            <person name="Zhang G.-Q."/>
        </authorList>
    </citation>
    <scope>NUCLEOTIDE SEQUENCE</scope>
    <source>
        <tissue evidence="2">Leaf</tissue>
    </source>
</reference>
<keyword evidence="1" id="KW-0732">Signal</keyword>
<name>A0A8T3AWT7_DENNO</name>
<dbReference type="Proteomes" id="UP000829196">
    <property type="component" value="Unassembled WGS sequence"/>
</dbReference>
<proteinExistence type="predicted"/>
<keyword evidence="3" id="KW-1185">Reference proteome</keyword>